<dbReference type="AlphaFoldDB" id="G9QIN3"/>
<reference evidence="1 2" key="1">
    <citation type="submission" date="2011-09" db="EMBL/GenBank/DDBJ databases">
        <title>The Genome Sequence of Bacillus smithii 7_3_47FAA.</title>
        <authorList>
            <consortium name="The Broad Institute Genome Sequencing Platform"/>
            <person name="Earl A."/>
            <person name="Ward D."/>
            <person name="Feldgarden M."/>
            <person name="Gevers D."/>
            <person name="Daigneault M."/>
            <person name="Strauss J."/>
            <person name="Allen-Vercoe E."/>
            <person name="Young S.K."/>
            <person name="Zeng Q."/>
            <person name="Gargeya S."/>
            <person name="Fitzgerald M."/>
            <person name="Haas B."/>
            <person name="Abouelleil A."/>
            <person name="Alvarado L."/>
            <person name="Arachchi H.M."/>
            <person name="Berlin A."/>
            <person name="Brown A."/>
            <person name="Chapman S.B."/>
            <person name="Chen Z."/>
            <person name="Dunbar C."/>
            <person name="Freedman E."/>
            <person name="Gearin G."/>
            <person name="Goldberg J."/>
            <person name="Griggs A."/>
            <person name="Gujja S."/>
            <person name="Heiman D."/>
            <person name="Howarth C."/>
            <person name="Larson L."/>
            <person name="Lui A."/>
            <person name="MacDonald P.J.P."/>
            <person name="Montmayeur A."/>
            <person name="Murphy C."/>
            <person name="Neiman D."/>
            <person name="Pearson M."/>
            <person name="Priest M."/>
            <person name="Roberts A."/>
            <person name="Saif S."/>
            <person name="Shea T."/>
            <person name="Shenoy N."/>
            <person name="Sisk P."/>
            <person name="Stolte C."/>
            <person name="Sykes S."/>
            <person name="Wortman J."/>
            <person name="Nusbaum C."/>
            <person name="Birren B."/>
        </authorList>
    </citation>
    <scope>NUCLEOTIDE SEQUENCE [LARGE SCALE GENOMIC DNA]</scope>
    <source>
        <strain evidence="1 2">7_3_47FAA</strain>
    </source>
</reference>
<gene>
    <name evidence="1" type="ORF">HMPREF1015_02960</name>
</gene>
<sequence>MPIGLPERLTGGHTQIPLELVFPGGDEVN</sequence>
<organism evidence="1 2">
    <name type="scientific">Bacillus smithii 7_3_47FAA</name>
    <dbReference type="NCBI Taxonomy" id="665952"/>
    <lineage>
        <taxon>Bacteria</taxon>
        <taxon>Bacillati</taxon>
        <taxon>Bacillota</taxon>
        <taxon>Bacilli</taxon>
        <taxon>Bacillales</taxon>
        <taxon>Bacillaceae</taxon>
        <taxon>Bacillus</taxon>
    </lineage>
</organism>
<protein>
    <submittedName>
        <fullName evidence="1">Uncharacterized protein</fullName>
    </submittedName>
</protein>
<evidence type="ECO:0000313" key="2">
    <source>
        <dbReference type="Proteomes" id="UP000011747"/>
    </source>
</evidence>
<keyword evidence="2" id="KW-1185">Reference proteome</keyword>
<dbReference type="EMBL" id="ACWF01000041">
    <property type="protein sequence ID" value="EHL78984.1"/>
    <property type="molecule type" value="Genomic_DNA"/>
</dbReference>
<evidence type="ECO:0000313" key="1">
    <source>
        <dbReference type="EMBL" id="EHL78984.1"/>
    </source>
</evidence>
<proteinExistence type="predicted"/>
<name>G9QIN3_9BACI</name>
<comment type="caution">
    <text evidence="1">The sequence shown here is derived from an EMBL/GenBank/DDBJ whole genome shotgun (WGS) entry which is preliminary data.</text>
</comment>
<accession>G9QIN3</accession>
<dbReference type="HOGENOM" id="CLU_3408707_0_0_9"/>
<dbReference type="Proteomes" id="UP000011747">
    <property type="component" value="Unassembled WGS sequence"/>
</dbReference>